<dbReference type="SUPFAM" id="SSF53383">
    <property type="entry name" value="PLP-dependent transferases"/>
    <property type="match status" value="1"/>
</dbReference>
<evidence type="ECO:0000313" key="5">
    <source>
        <dbReference type="Proteomes" id="UP000050509"/>
    </source>
</evidence>
<comment type="caution">
    <text evidence="4">The sequence shown here is derived from an EMBL/GenBank/DDBJ whole genome shotgun (WGS) entry which is preliminary data.</text>
</comment>
<name>A0A0P9D954_9CHLR</name>
<dbReference type="Gene3D" id="3.40.640.10">
    <property type="entry name" value="Type I PLP-dependent aspartate aminotransferase-like (Major domain)"/>
    <property type="match status" value="1"/>
</dbReference>
<protein>
    <recommendedName>
        <fullName evidence="3">Aminotransferase class V domain-containing protein</fullName>
    </recommendedName>
</protein>
<proteinExistence type="predicted"/>
<dbReference type="EMBL" id="LJCR01000696">
    <property type="protein sequence ID" value="KPV52004.1"/>
    <property type="molecule type" value="Genomic_DNA"/>
</dbReference>
<keyword evidence="2" id="KW-0663">Pyridoxal phosphate</keyword>
<accession>A0A0P9D954</accession>
<dbReference type="InterPro" id="IPR000192">
    <property type="entry name" value="Aminotrans_V_dom"/>
</dbReference>
<dbReference type="Pfam" id="PF00266">
    <property type="entry name" value="Aminotran_5"/>
    <property type="match status" value="1"/>
</dbReference>
<sequence>MSSLPGTQETTDCLDIARIRQDFPALHQAVNGWPLVFLDSAASSQKPRQVLDLMDGLYRSTYANVHRGAYCFSQRSTDLYEQARAKIATFIGAESPDRIVFTRNATEALNLLAYSYGRTFLQPGDEIVLTELKHHANYLPWLQLARERDLTIKLIPLAADGTLDLSSLDELLTPRVRLV</sequence>
<evidence type="ECO:0000259" key="3">
    <source>
        <dbReference type="Pfam" id="PF00266"/>
    </source>
</evidence>
<dbReference type="InterPro" id="IPR015422">
    <property type="entry name" value="PyrdxlP-dep_Trfase_small"/>
</dbReference>
<organism evidence="4 5">
    <name type="scientific">Kouleothrix aurantiaca</name>
    <dbReference type="NCBI Taxonomy" id="186479"/>
    <lineage>
        <taxon>Bacteria</taxon>
        <taxon>Bacillati</taxon>
        <taxon>Chloroflexota</taxon>
        <taxon>Chloroflexia</taxon>
        <taxon>Chloroflexales</taxon>
        <taxon>Roseiflexineae</taxon>
        <taxon>Roseiflexaceae</taxon>
        <taxon>Kouleothrix</taxon>
    </lineage>
</organism>
<feature type="non-terminal residue" evidence="4">
    <location>
        <position position="179"/>
    </location>
</feature>
<dbReference type="InterPro" id="IPR015424">
    <property type="entry name" value="PyrdxlP-dep_Trfase"/>
</dbReference>
<gene>
    <name evidence="4" type="ORF">SE17_18035</name>
</gene>
<evidence type="ECO:0000256" key="2">
    <source>
        <dbReference type="ARBA" id="ARBA00022898"/>
    </source>
</evidence>
<feature type="domain" description="Aminotransferase class V" evidence="3">
    <location>
        <begin position="36"/>
        <end position="179"/>
    </location>
</feature>
<dbReference type="PANTHER" id="PTHR43586:SF8">
    <property type="entry name" value="CYSTEINE DESULFURASE 1, CHLOROPLASTIC"/>
    <property type="match status" value="1"/>
</dbReference>
<dbReference type="Proteomes" id="UP000050509">
    <property type="component" value="Unassembled WGS sequence"/>
</dbReference>
<evidence type="ECO:0000313" key="4">
    <source>
        <dbReference type="EMBL" id="KPV52004.1"/>
    </source>
</evidence>
<comment type="cofactor">
    <cofactor evidence="1">
        <name>pyridoxal 5'-phosphate</name>
        <dbReference type="ChEBI" id="CHEBI:597326"/>
    </cofactor>
</comment>
<dbReference type="PANTHER" id="PTHR43586">
    <property type="entry name" value="CYSTEINE DESULFURASE"/>
    <property type="match status" value="1"/>
</dbReference>
<dbReference type="PATRIC" id="fig|186479.3.peg.9748"/>
<reference evidence="4 5" key="1">
    <citation type="submission" date="2015-09" db="EMBL/GenBank/DDBJ databases">
        <title>Draft genome sequence of Kouleothrix aurantiaca JCM 19913.</title>
        <authorList>
            <person name="Hemp J."/>
        </authorList>
    </citation>
    <scope>NUCLEOTIDE SEQUENCE [LARGE SCALE GENOMIC DNA]</scope>
    <source>
        <strain evidence="4 5">COM-B</strain>
    </source>
</reference>
<dbReference type="AlphaFoldDB" id="A0A0P9D954"/>
<evidence type="ECO:0000256" key="1">
    <source>
        <dbReference type="ARBA" id="ARBA00001933"/>
    </source>
</evidence>
<keyword evidence="5" id="KW-1185">Reference proteome</keyword>
<dbReference type="InterPro" id="IPR015421">
    <property type="entry name" value="PyrdxlP-dep_Trfase_major"/>
</dbReference>
<dbReference type="Gene3D" id="3.90.1150.10">
    <property type="entry name" value="Aspartate Aminotransferase, domain 1"/>
    <property type="match status" value="1"/>
</dbReference>